<dbReference type="PANTHER" id="PTHR42723:SF1">
    <property type="entry name" value="CHLOROPHYLL SYNTHASE, CHLOROPLASTIC"/>
    <property type="match status" value="1"/>
</dbReference>
<dbReference type="RefSeq" id="WP_100919873.1">
    <property type="nucleotide sequence ID" value="NZ_CP020370.1"/>
</dbReference>
<accession>A0A2K8U9A7</accession>
<feature type="transmembrane region" description="Helical" evidence="6">
    <location>
        <begin position="215"/>
        <end position="232"/>
    </location>
</feature>
<feature type="transmembrane region" description="Helical" evidence="6">
    <location>
        <begin position="89"/>
        <end position="122"/>
    </location>
</feature>
<feature type="transmembrane region" description="Helical" evidence="6">
    <location>
        <begin position="190"/>
        <end position="209"/>
    </location>
</feature>
<evidence type="ECO:0008006" key="9">
    <source>
        <dbReference type="Google" id="ProtNLM"/>
    </source>
</evidence>
<proteinExistence type="predicted"/>
<name>A0A2K8U9A7_9GAMM</name>
<dbReference type="Proteomes" id="UP000232638">
    <property type="component" value="Chromosome"/>
</dbReference>
<dbReference type="InterPro" id="IPR050475">
    <property type="entry name" value="Prenyltransferase_related"/>
</dbReference>
<dbReference type="Gene3D" id="1.10.357.140">
    <property type="entry name" value="UbiA prenyltransferase"/>
    <property type="match status" value="1"/>
</dbReference>
<dbReference type="OrthoDB" id="508337at2"/>
<dbReference type="KEGG" id="tsy:THSYN_14990"/>
<feature type="transmembrane region" description="Helical" evidence="6">
    <location>
        <begin position="12"/>
        <end position="32"/>
    </location>
</feature>
<evidence type="ECO:0000256" key="4">
    <source>
        <dbReference type="ARBA" id="ARBA00022989"/>
    </source>
</evidence>
<dbReference type="GO" id="GO:0016765">
    <property type="term" value="F:transferase activity, transferring alkyl or aryl (other than methyl) groups"/>
    <property type="evidence" value="ECO:0007669"/>
    <property type="project" value="InterPro"/>
</dbReference>
<evidence type="ECO:0000256" key="1">
    <source>
        <dbReference type="ARBA" id="ARBA00004141"/>
    </source>
</evidence>
<feature type="transmembrane region" description="Helical" evidence="6">
    <location>
        <begin position="269"/>
        <end position="286"/>
    </location>
</feature>
<dbReference type="PANTHER" id="PTHR42723">
    <property type="entry name" value="CHLOROPHYLL SYNTHASE"/>
    <property type="match status" value="1"/>
</dbReference>
<organism evidence="7 8">
    <name type="scientific">Candidatus Thiodictyon syntrophicum</name>
    <dbReference type="NCBI Taxonomy" id="1166950"/>
    <lineage>
        <taxon>Bacteria</taxon>
        <taxon>Pseudomonadati</taxon>
        <taxon>Pseudomonadota</taxon>
        <taxon>Gammaproteobacteria</taxon>
        <taxon>Chromatiales</taxon>
        <taxon>Chromatiaceae</taxon>
        <taxon>Thiodictyon</taxon>
    </lineage>
</organism>
<protein>
    <recommendedName>
        <fullName evidence="9">Prenyltransferase</fullName>
    </recommendedName>
</protein>
<dbReference type="EMBL" id="CP020370">
    <property type="protein sequence ID" value="AUB82127.1"/>
    <property type="molecule type" value="Genomic_DNA"/>
</dbReference>
<evidence type="ECO:0000256" key="2">
    <source>
        <dbReference type="ARBA" id="ARBA00022475"/>
    </source>
</evidence>
<gene>
    <name evidence="7" type="ORF">THSYN_14990</name>
</gene>
<dbReference type="InterPro" id="IPR000537">
    <property type="entry name" value="UbiA_prenyltransferase"/>
</dbReference>
<feature type="transmembrane region" description="Helical" evidence="6">
    <location>
        <begin position="44"/>
        <end position="68"/>
    </location>
</feature>
<evidence type="ECO:0000313" key="8">
    <source>
        <dbReference type="Proteomes" id="UP000232638"/>
    </source>
</evidence>
<reference evidence="7 8" key="1">
    <citation type="submission" date="2017-03" db="EMBL/GenBank/DDBJ databases">
        <title>Complete genome sequence of Candidatus 'Thiodictyon syntrophicum' sp. nov. strain Cad16T, a photolithoautotroph purple sulfur bacterium isolated from an alpine meromictic lake.</title>
        <authorList>
            <person name="Luedin S.M."/>
            <person name="Pothier J.F."/>
            <person name="Danza F."/>
            <person name="Storelli N."/>
            <person name="Wittwer M."/>
            <person name="Tonolla M."/>
        </authorList>
    </citation>
    <scope>NUCLEOTIDE SEQUENCE [LARGE SCALE GENOMIC DNA]</scope>
    <source>
        <strain evidence="7 8">Cad16T</strain>
    </source>
</reference>
<sequence>MRSASCVRDYLQLVRLPATFSAWSNIIAAHLIATGAQPQWRVLWLQLAASTALYWSGMILNDCFDLALDRRERPHRPLPAGRIPVRRAWVLGGGLMVAGLGLAARIGAPAFLVALALALAILAYDGLLKGGGLGPLTMGTCRALNWLLGLSVVPMAAGSAALVLPVLLYTMAVTVLSGSEARGADARTNGITAALLGLVALSFIALVGAGRLGEPLVLAALALAVVPLAGRLRRMAEDGSPAAVQRMMRFLLLGMIPLDALLLLGSGHWPLAAALLLLLVPGRLLARRLYVT</sequence>
<dbReference type="Pfam" id="PF01040">
    <property type="entry name" value="UbiA"/>
    <property type="match status" value="1"/>
</dbReference>
<dbReference type="GO" id="GO:0016020">
    <property type="term" value="C:membrane"/>
    <property type="evidence" value="ECO:0007669"/>
    <property type="project" value="UniProtKB-SubCell"/>
</dbReference>
<keyword evidence="2" id="KW-1003">Cell membrane</keyword>
<evidence type="ECO:0000256" key="6">
    <source>
        <dbReference type="SAM" id="Phobius"/>
    </source>
</evidence>
<keyword evidence="4 6" id="KW-1133">Transmembrane helix</keyword>
<keyword evidence="5 6" id="KW-0472">Membrane</keyword>
<dbReference type="InterPro" id="IPR044878">
    <property type="entry name" value="UbiA_sf"/>
</dbReference>
<keyword evidence="8" id="KW-1185">Reference proteome</keyword>
<evidence type="ECO:0000256" key="3">
    <source>
        <dbReference type="ARBA" id="ARBA00022692"/>
    </source>
</evidence>
<evidence type="ECO:0000313" key="7">
    <source>
        <dbReference type="EMBL" id="AUB82127.1"/>
    </source>
</evidence>
<keyword evidence="3 6" id="KW-0812">Transmembrane</keyword>
<feature type="transmembrane region" description="Helical" evidence="6">
    <location>
        <begin position="146"/>
        <end position="169"/>
    </location>
</feature>
<evidence type="ECO:0000256" key="5">
    <source>
        <dbReference type="ARBA" id="ARBA00023136"/>
    </source>
</evidence>
<dbReference type="AlphaFoldDB" id="A0A2K8U9A7"/>
<comment type="subcellular location">
    <subcellularLocation>
        <location evidence="1">Membrane</location>
        <topology evidence="1">Multi-pass membrane protein</topology>
    </subcellularLocation>
</comment>